<organism evidence="2 3">
    <name type="scientific">Solitalea canadensis (strain ATCC 29591 / DSM 3403 / JCM 21819 / LMG 8368 / NBRC 15130 / NCIMB 12057 / USAM 9D)</name>
    <name type="common">Flexibacter canadensis</name>
    <dbReference type="NCBI Taxonomy" id="929556"/>
    <lineage>
        <taxon>Bacteria</taxon>
        <taxon>Pseudomonadati</taxon>
        <taxon>Bacteroidota</taxon>
        <taxon>Sphingobacteriia</taxon>
        <taxon>Sphingobacteriales</taxon>
        <taxon>Sphingobacteriaceae</taxon>
        <taxon>Solitalea</taxon>
    </lineage>
</organism>
<evidence type="ECO:0000313" key="2">
    <source>
        <dbReference type="EMBL" id="AFD08080.1"/>
    </source>
</evidence>
<dbReference type="OrthoDB" id="1310909at2"/>
<dbReference type="EMBL" id="CP003349">
    <property type="protein sequence ID" value="AFD08080.1"/>
    <property type="molecule type" value="Genomic_DNA"/>
</dbReference>
<reference evidence="2" key="1">
    <citation type="submission" date="2012-02" db="EMBL/GenBank/DDBJ databases">
        <title>The complete genome of Solitalea canadensis DSM 3403.</title>
        <authorList>
            <consortium name="US DOE Joint Genome Institute (JGI-PGF)"/>
            <person name="Lucas S."/>
            <person name="Copeland A."/>
            <person name="Lapidus A."/>
            <person name="Glavina del Rio T."/>
            <person name="Dalin E."/>
            <person name="Tice H."/>
            <person name="Bruce D."/>
            <person name="Goodwin L."/>
            <person name="Pitluck S."/>
            <person name="Peters L."/>
            <person name="Ovchinnikova G."/>
            <person name="Lu M."/>
            <person name="Kyrpides N."/>
            <person name="Mavromatis K."/>
            <person name="Ivanova N."/>
            <person name="Brettin T."/>
            <person name="Detter J.C."/>
            <person name="Han C."/>
            <person name="Larimer F."/>
            <person name="Land M."/>
            <person name="Hauser L."/>
            <person name="Markowitz V."/>
            <person name="Cheng J.-F."/>
            <person name="Hugenholtz P."/>
            <person name="Woyke T."/>
            <person name="Wu D."/>
            <person name="Spring S."/>
            <person name="Schroeder M."/>
            <person name="Kopitz M."/>
            <person name="Brambilla E."/>
            <person name="Klenk H.-P."/>
            <person name="Eisen J.A."/>
        </authorList>
    </citation>
    <scope>NUCLEOTIDE SEQUENCE</scope>
    <source>
        <strain evidence="2">DSM 3403</strain>
    </source>
</reference>
<keyword evidence="1" id="KW-0732">Signal</keyword>
<dbReference type="AlphaFoldDB" id="H8KWG2"/>
<dbReference type="HOGENOM" id="CLU_062617_0_0_10"/>
<evidence type="ECO:0000313" key="3">
    <source>
        <dbReference type="Proteomes" id="UP000007590"/>
    </source>
</evidence>
<protein>
    <submittedName>
        <fullName evidence="2">Uncharacterized protein</fullName>
    </submittedName>
</protein>
<dbReference type="Proteomes" id="UP000007590">
    <property type="component" value="Chromosome"/>
</dbReference>
<name>H8KWG2_SOLCM</name>
<dbReference type="RefSeq" id="WP_014681306.1">
    <property type="nucleotide sequence ID" value="NC_017770.1"/>
</dbReference>
<evidence type="ECO:0000256" key="1">
    <source>
        <dbReference type="SAM" id="SignalP"/>
    </source>
</evidence>
<sequence>MKKLVQQLFLYFCFTILVFNASGQSVTLQGTIGKYPIVMEFEGDESSLYGTYFYKKFKQDIPLTGSVSGNLIRLASEDTGDKFSLTKNGDTYVGTYKNAKGASLAVQLTIVNGGSVKNPFPHLKFERALSDYSKLRLAEVKLVPGKQEVVSKKYTLQWYSEPTSKLTMFKVVAGYPENILKSVNQIIDRDFYANIEAYFSCAGGNGSSGFDIMEVSSCFLNDQFISYCINSSWYCNRAAHPDFGESGTTINAKTGKEMELEDVLWFGKGVKPKRDSDGWYKYRSDVFAPKVVELFKKLYPVEMQKPTDKDDYCDYTDPEVWDFGVWYLTDKGLYLGAYFYRAARPCDNPEWSVVPYTVLKKYNPTLFNK</sequence>
<dbReference type="KEGG" id="scn:Solca_3063"/>
<dbReference type="STRING" id="929556.Solca_3063"/>
<feature type="chain" id="PRO_5003613264" evidence="1">
    <location>
        <begin position="22"/>
        <end position="369"/>
    </location>
</feature>
<accession>H8KWG2</accession>
<proteinExistence type="predicted"/>
<feature type="signal peptide" evidence="1">
    <location>
        <begin position="1"/>
        <end position="21"/>
    </location>
</feature>
<keyword evidence="3" id="KW-1185">Reference proteome</keyword>
<dbReference type="eggNOG" id="ENOG502Z9NR">
    <property type="taxonomic scope" value="Bacteria"/>
</dbReference>
<gene>
    <name evidence="2" type="ordered locus">Solca_3063</name>
</gene>